<accession>A0A8X6QBQ4</accession>
<name>A0A8X6QBQ4_NEPPI</name>
<sequence length="134" mass="15180">MAFLMLSANVGTRRDPKKLKECARDFCHSHILSISRGLFFYSMNGYLHRATSGLSSGSVSNIFLEAYAHSWFSRSDASRESKWDTFWVLLTRRLAKVTVEIVHRRLSQSLPLTKVLRSILMPSHGGLSIKVGLH</sequence>
<evidence type="ECO:0000313" key="2">
    <source>
        <dbReference type="Proteomes" id="UP000887013"/>
    </source>
</evidence>
<gene>
    <name evidence="1" type="ORF">NPIL_206441</name>
</gene>
<evidence type="ECO:0000313" key="1">
    <source>
        <dbReference type="EMBL" id="GFU16671.1"/>
    </source>
</evidence>
<comment type="caution">
    <text evidence="1">The sequence shown here is derived from an EMBL/GenBank/DDBJ whole genome shotgun (WGS) entry which is preliminary data.</text>
</comment>
<dbReference type="EMBL" id="BMAW01030489">
    <property type="protein sequence ID" value="GFU16671.1"/>
    <property type="molecule type" value="Genomic_DNA"/>
</dbReference>
<organism evidence="1 2">
    <name type="scientific">Nephila pilipes</name>
    <name type="common">Giant wood spider</name>
    <name type="synonym">Nephila maculata</name>
    <dbReference type="NCBI Taxonomy" id="299642"/>
    <lineage>
        <taxon>Eukaryota</taxon>
        <taxon>Metazoa</taxon>
        <taxon>Ecdysozoa</taxon>
        <taxon>Arthropoda</taxon>
        <taxon>Chelicerata</taxon>
        <taxon>Arachnida</taxon>
        <taxon>Araneae</taxon>
        <taxon>Araneomorphae</taxon>
        <taxon>Entelegynae</taxon>
        <taxon>Araneoidea</taxon>
        <taxon>Nephilidae</taxon>
        <taxon>Nephila</taxon>
    </lineage>
</organism>
<keyword evidence="2" id="KW-1185">Reference proteome</keyword>
<protein>
    <submittedName>
        <fullName evidence="1">Uncharacterized protein</fullName>
    </submittedName>
</protein>
<reference evidence="1" key="1">
    <citation type="submission" date="2020-08" db="EMBL/GenBank/DDBJ databases">
        <title>Multicomponent nature underlies the extraordinary mechanical properties of spider dragline silk.</title>
        <authorList>
            <person name="Kono N."/>
            <person name="Nakamura H."/>
            <person name="Mori M."/>
            <person name="Yoshida Y."/>
            <person name="Ohtoshi R."/>
            <person name="Malay A.D."/>
            <person name="Moran D.A.P."/>
            <person name="Tomita M."/>
            <person name="Numata K."/>
            <person name="Arakawa K."/>
        </authorList>
    </citation>
    <scope>NUCLEOTIDE SEQUENCE</scope>
</reference>
<dbReference type="Proteomes" id="UP000887013">
    <property type="component" value="Unassembled WGS sequence"/>
</dbReference>
<proteinExistence type="predicted"/>
<dbReference type="AlphaFoldDB" id="A0A8X6QBQ4"/>